<sequence>MRRKLSDVQARDLRRRYEGGESELSLSKSFGVARGGVRRYLLRGGIRIRSISEANKLRMARLSPAERSALTSAAHAAIRKLTERRKSRGYEIAPSGSDGRAIHGSEEHRCKIAVTREKRQRGISPEERKMDVALRRRGLHTTLQKAVGRYNIDVAVAEGRIAVDVFGGHWHASGRHAGRFRKRLNYIADKGWLPIIVWITGDYPLQRKAVDYIVSLSKRRCAGEAFTRQEHVIRGDGEPTGIGKSNLDYRAAVGGDKTGDLVRGEDGRFTNQAVWM</sequence>
<dbReference type="InterPro" id="IPR011335">
    <property type="entry name" value="Restrct_endonuc-II-like"/>
</dbReference>
<dbReference type="EMBL" id="LAZR01050108">
    <property type="protein sequence ID" value="KKK88099.1"/>
    <property type="molecule type" value="Genomic_DNA"/>
</dbReference>
<name>A0A0F9BBS1_9ZZZZ</name>
<reference evidence="1" key="1">
    <citation type="journal article" date="2015" name="Nature">
        <title>Complex archaea that bridge the gap between prokaryotes and eukaryotes.</title>
        <authorList>
            <person name="Spang A."/>
            <person name="Saw J.H."/>
            <person name="Jorgensen S.L."/>
            <person name="Zaremba-Niedzwiedzka K."/>
            <person name="Martijn J."/>
            <person name="Lind A.E."/>
            <person name="van Eijk R."/>
            <person name="Schleper C."/>
            <person name="Guy L."/>
            <person name="Ettema T.J."/>
        </authorList>
    </citation>
    <scope>NUCLEOTIDE SEQUENCE</scope>
</reference>
<comment type="caution">
    <text evidence="1">The sequence shown here is derived from an EMBL/GenBank/DDBJ whole genome shotgun (WGS) entry which is preliminary data.</text>
</comment>
<dbReference type="Gene3D" id="3.40.960.10">
    <property type="entry name" value="VSR Endonuclease"/>
    <property type="match status" value="1"/>
</dbReference>
<accession>A0A0F9BBS1</accession>
<organism evidence="1">
    <name type="scientific">marine sediment metagenome</name>
    <dbReference type="NCBI Taxonomy" id="412755"/>
    <lineage>
        <taxon>unclassified sequences</taxon>
        <taxon>metagenomes</taxon>
        <taxon>ecological metagenomes</taxon>
    </lineage>
</organism>
<evidence type="ECO:0008006" key="2">
    <source>
        <dbReference type="Google" id="ProtNLM"/>
    </source>
</evidence>
<gene>
    <name evidence="1" type="ORF">LCGC14_2746580</name>
</gene>
<dbReference type="SUPFAM" id="SSF52980">
    <property type="entry name" value="Restriction endonuclease-like"/>
    <property type="match status" value="1"/>
</dbReference>
<proteinExistence type="predicted"/>
<dbReference type="AlphaFoldDB" id="A0A0F9BBS1"/>
<evidence type="ECO:0000313" key="1">
    <source>
        <dbReference type="EMBL" id="KKK88099.1"/>
    </source>
</evidence>
<protein>
    <recommendedName>
        <fullName evidence="2">DUF559 domain-containing protein</fullName>
    </recommendedName>
</protein>